<keyword evidence="3" id="KW-1185">Reference proteome</keyword>
<comment type="caution">
    <text evidence="2">The sequence shown here is derived from an EMBL/GenBank/DDBJ whole genome shotgun (WGS) entry which is preliminary data.</text>
</comment>
<dbReference type="Proteomes" id="UP001642360">
    <property type="component" value="Unassembled WGS sequence"/>
</dbReference>
<dbReference type="AlphaFoldDB" id="A0ABC8UGI8"/>
<accession>A0ABC8UGI8</accession>
<sequence>MEEQFTLRVPPSVAERIDFLLSENASSSEDKSLDLFFSGENMRSLVEKTERIFSPEKDKSNDLSSEEEAFSLKRKSIRSATEGGTRSVNCSMPTECNRNPHQNHIKSEMGSRLRDEDLSNSGGVFFVLRLNSDKRERETEAGEVIVGSSWAFQEKSTKRFGHFQDNEPNIGILTKKKWGSV</sequence>
<evidence type="ECO:0000313" key="2">
    <source>
        <dbReference type="EMBL" id="CAK9180145.1"/>
    </source>
</evidence>
<gene>
    <name evidence="2" type="ORF">ILEXP_LOCUS50104</name>
</gene>
<feature type="compositionally biased region" description="Basic and acidic residues" evidence="1">
    <location>
        <begin position="52"/>
        <end position="61"/>
    </location>
</feature>
<feature type="compositionally biased region" description="Polar residues" evidence="1">
    <location>
        <begin position="78"/>
        <end position="102"/>
    </location>
</feature>
<name>A0ABC8UGI8_9AQUA</name>
<reference evidence="2 3" key="1">
    <citation type="submission" date="2024-02" db="EMBL/GenBank/DDBJ databases">
        <authorList>
            <person name="Vignale AGUSTIN F."/>
            <person name="Sosa J E."/>
            <person name="Modenutti C."/>
        </authorList>
    </citation>
    <scope>NUCLEOTIDE SEQUENCE [LARGE SCALE GENOMIC DNA]</scope>
</reference>
<dbReference type="EMBL" id="CAUOFW020007662">
    <property type="protein sequence ID" value="CAK9180145.1"/>
    <property type="molecule type" value="Genomic_DNA"/>
</dbReference>
<protein>
    <submittedName>
        <fullName evidence="2">Uncharacterized protein</fullName>
    </submittedName>
</protein>
<feature type="region of interest" description="Disordered" evidence="1">
    <location>
        <begin position="52"/>
        <end position="104"/>
    </location>
</feature>
<evidence type="ECO:0000313" key="3">
    <source>
        <dbReference type="Proteomes" id="UP001642360"/>
    </source>
</evidence>
<proteinExistence type="predicted"/>
<organism evidence="2 3">
    <name type="scientific">Ilex paraguariensis</name>
    <name type="common">yerba mate</name>
    <dbReference type="NCBI Taxonomy" id="185542"/>
    <lineage>
        <taxon>Eukaryota</taxon>
        <taxon>Viridiplantae</taxon>
        <taxon>Streptophyta</taxon>
        <taxon>Embryophyta</taxon>
        <taxon>Tracheophyta</taxon>
        <taxon>Spermatophyta</taxon>
        <taxon>Magnoliopsida</taxon>
        <taxon>eudicotyledons</taxon>
        <taxon>Gunneridae</taxon>
        <taxon>Pentapetalae</taxon>
        <taxon>asterids</taxon>
        <taxon>campanulids</taxon>
        <taxon>Aquifoliales</taxon>
        <taxon>Aquifoliaceae</taxon>
        <taxon>Ilex</taxon>
    </lineage>
</organism>
<evidence type="ECO:0000256" key="1">
    <source>
        <dbReference type="SAM" id="MobiDB-lite"/>
    </source>
</evidence>